<dbReference type="GO" id="GO:0016787">
    <property type="term" value="F:hydrolase activity"/>
    <property type="evidence" value="ECO:0007669"/>
    <property type="project" value="UniProtKB-KW"/>
</dbReference>
<keyword evidence="2" id="KW-0378">Hydrolase</keyword>
<dbReference type="SMART" id="SM00487">
    <property type="entry name" value="DEXDc"/>
    <property type="match status" value="1"/>
</dbReference>
<dbReference type="PROSITE" id="PS51192">
    <property type="entry name" value="HELICASE_ATP_BIND_1"/>
    <property type="match status" value="1"/>
</dbReference>
<feature type="domain" description="Helicase C-terminal" evidence="6">
    <location>
        <begin position="557"/>
        <end position="761"/>
    </location>
</feature>
<keyword evidence="4" id="KW-0067">ATP-binding</keyword>
<dbReference type="EMBL" id="CP054492">
    <property type="protein sequence ID" value="QOY52180.1"/>
    <property type="molecule type" value="Genomic_DNA"/>
</dbReference>
<evidence type="ECO:0000313" key="8">
    <source>
        <dbReference type="Proteomes" id="UP000593994"/>
    </source>
</evidence>
<dbReference type="Gene3D" id="1.20.272.40">
    <property type="match status" value="1"/>
</dbReference>
<dbReference type="PANTHER" id="PTHR12131:SF1">
    <property type="entry name" value="ATP-DEPENDENT RNA HELICASE SUPV3L1, MITOCHONDRIAL-RELATED"/>
    <property type="match status" value="1"/>
</dbReference>
<evidence type="ECO:0000256" key="4">
    <source>
        <dbReference type="ARBA" id="ARBA00022840"/>
    </source>
</evidence>
<evidence type="ECO:0000256" key="2">
    <source>
        <dbReference type="ARBA" id="ARBA00022801"/>
    </source>
</evidence>
<gene>
    <name evidence="7" type="ORF">HUE88_00330</name>
</gene>
<dbReference type="PROSITE" id="PS51194">
    <property type="entry name" value="HELICASE_CTER"/>
    <property type="match status" value="1"/>
</dbReference>
<keyword evidence="8" id="KW-1185">Reference proteome</keyword>
<dbReference type="GO" id="GO:0005524">
    <property type="term" value="F:ATP binding"/>
    <property type="evidence" value="ECO:0007669"/>
    <property type="project" value="UniProtKB-KW"/>
</dbReference>
<dbReference type="InterPro" id="IPR027417">
    <property type="entry name" value="P-loop_NTPase"/>
</dbReference>
<dbReference type="SMART" id="SM00490">
    <property type="entry name" value="HELICc"/>
    <property type="match status" value="1"/>
</dbReference>
<dbReference type="Gene3D" id="1.20.58.1080">
    <property type="match status" value="1"/>
</dbReference>
<dbReference type="InterPro" id="IPR001650">
    <property type="entry name" value="Helicase_C-like"/>
</dbReference>
<accession>A0A7S7LVN6</accession>
<evidence type="ECO:0000313" key="7">
    <source>
        <dbReference type="EMBL" id="QOY52180.1"/>
    </source>
</evidence>
<keyword evidence="1" id="KW-0547">Nucleotide-binding</keyword>
<dbReference type="PANTHER" id="PTHR12131">
    <property type="entry name" value="ATP-DEPENDENT RNA AND DNA HELICASE"/>
    <property type="match status" value="1"/>
</dbReference>
<dbReference type="Pfam" id="PF00271">
    <property type="entry name" value="Helicase_C"/>
    <property type="match status" value="1"/>
</dbReference>
<organism evidence="7 8">
    <name type="scientific">Candidatus Sulfurimonas baltica</name>
    <dbReference type="NCBI Taxonomy" id="2740404"/>
    <lineage>
        <taxon>Bacteria</taxon>
        <taxon>Pseudomonadati</taxon>
        <taxon>Campylobacterota</taxon>
        <taxon>Epsilonproteobacteria</taxon>
        <taxon>Campylobacterales</taxon>
        <taxon>Sulfurimonadaceae</taxon>
        <taxon>Sulfurimonas</taxon>
    </lineage>
</organism>
<dbReference type="RefSeq" id="WP_194369969.1">
    <property type="nucleotide sequence ID" value="NZ_CP054492.1"/>
</dbReference>
<dbReference type="InterPro" id="IPR022192">
    <property type="entry name" value="SUV3_C"/>
</dbReference>
<dbReference type="Pfam" id="PF12513">
    <property type="entry name" value="SUV3_C"/>
    <property type="match status" value="1"/>
</dbReference>
<evidence type="ECO:0000259" key="6">
    <source>
        <dbReference type="PROSITE" id="PS51194"/>
    </source>
</evidence>
<dbReference type="Pfam" id="PF22527">
    <property type="entry name" value="DEXQc_Suv3"/>
    <property type="match status" value="1"/>
</dbReference>
<dbReference type="KEGG" id="sbal:HUE88_00330"/>
<evidence type="ECO:0000256" key="1">
    <source>
        <dbReference type="ARBA" id="ARBA00022741"/>
    </source>
</evidence>
<dbReference type="AlphaFoldDB" id="A0A7S7LVN6"/>
<dbReference type="SUPFAM" id="SSF52540">
    <property type="entry name" value="P-loop containing nucleoside triphosphate hydrolases"/>
    <property type="match status" value="1"/>
</dbReference>
<protein>
    <submittedName>
        <fullName evidence="7">Helicase</fullName>
    </submittedName>
</protein>
<dbReference type="InterPro" id="IPR050699">
    <property type="entry name" value="RNA-DNA_Helicase"/>
</dbReference>
<dbReference type="Proteomes" id="UP000593994">
    <property type="component" value="Chromosome"/>
</dbReference>
<sequence>MSKKNKKNSKINQKIRKYFDDDPFDVGIERVSSETLSELFHTLGIYDIEHNRDVLIKTARMMWSEADVEFRADILNFFASNGTVYSTNAPKEPNLDRDEKIDLILQELNVSNAEAAMLHELYAEVRSKKITISKVESKLRHIRFGIKKERLQKALDGIFDIDDSLEFNASLHYVLYAQSFHKILTLNTKKYEYEYLQDTDESVLINEIGEEKERVVALKQEEINNFIKNLPDPHKHLTQKEIAGALRASPPKTKLSYPMIKESILEDIIKKALGAVELEVHDDELLVGLKQSFKLPHSDKEHEYNLELHVALNSLLEDVWKSKELDFSEVIQESKEEYEGQFLTDLQSIVDECRKYATLLHLSELELHSRVYALLLDMLPLSLNITSKIIRKTVRRFVHSTHDQIIKKQRHALLARTIRDFKNLFPQARSMRRKLTLHIGPTNSGKTYEAMKKLEYADTGYYLAPLRLLALEGYESLKERGIASSLITGEEQILDDDATHISSTIEMINFDVDVDVCVIDEVQMLDDRDRGWAWANAIIGAPAKEVIMTGSLNSKDAIIALAEYLGEELEIVEFERKNPLVLLDRPISIKDVEAGTAIIAFSRKDVLRLKQSFVAYFRVSVVYGNLSPEVRREEARRFRAGETEILIATDAIAMGMNLPIKTILFSKAEKFDGVTQRNLLPSEVHQISGRAGRFGLHEKGYVGALTSEVLGIIKKNFYKEAKAITIPFKVMANLEHIRLVGSILEENSLSEILKFFVENMEFNGPFVAWNLDDMLEAALIVDAYDLDIATKYHLACAPLTLKSPYIIGAFESYLTALEKNMPIAYVEPHLTGSFAKTSEDLLRAEDMVKEISLYLWLSYRFKDYFTDAYKARIARGVINQYIEESLQQSHLASKCRMCQVPLPLNTKYSICQSCFKKHYTTMGARGRSRS</sequence>
<dbReference type="PROSITE" id="PS00387">
    <property type="entry name" value="PPASE"/>
    <property type="match status" value="1"/>
</dbReference>
<name>A0A7S7LVN6_9BACT</name>
<dbReference type="InterPro" id="IPR055206">
    <property type="entry name" value="DEXQc_SUV3"/>
</dbReference>
<evidence type="ECO:0000256" key="3">
    <source>
        <dbReference type="ARBA" id="ARBA00022806"/>
    </source>
</evidence>
<proteinExistence type="predicted"/>
<keyword evidence="3 7" id="KW-0347">Helicase</keyword>
<dbReference type="GO" id="GO:0004386">
    <property type="term" value="F:helicase activity"/>
    <property type="evidence" value="ECO:0007669"/>
    <property type="project" value="UniProtKB-KW"/>
</dbReference>
<reference evidence="7 8" key="1">
    <citation type="submission" date="2020-05" db="EMBL/GenBank/DDBJ databases">
        <title>Sulfurimonas marisnigri, sp. nov., and Sulfurimonas baltica, sp. nov., manganese oxide reducing chemolithoautotrophs of the class Epsilonproteobacteria isolated from the pelagic redoxclines of the Black and Baltic Seas and emended description of the genus Sulfurimonas.</title>
        <authorList>
            <person name="Henkel J.V."/>
            <person name="Laudan C."/>
            <person name="Werner J."/>
            <person name="Neu T."/>
            <person name="Plewe S."/>
            <person name="Sproer C."/>
            <person name="Bunk B."/>
            <person name="Schulz-Vogt H.N."/>
        </authorList>
    </citation>
    <scope>NUCLEOTIDE SEQUENCE [LARGE SCALE GENOMIC DNA]</scope>
    <source>
        <strain evidence="7 8">GD2</strain>
    </source>
</reference>
<evidence type="ECO:0000259" key="5">
    <source>
        <dbReference type="PROSITE" id="PS51192"/>
    </source>
</evidence>
<dbReference type="Gene3D" id="3.40.50.300">
    <property type="entry name" value="P-loop containing nucleotide triphosphate hydrolases"/>
    <property type="match status" value="2"/>
</dbReference>
<dbReference type="InterPro" id="IPR014001">
    <property type="entry name" value="Helicase_ATP-bd"/>
</dbReference>
<feature type="domain" description="Helicase ATP-binding" evidence="5">
    <location>
        <begin position="427"/>
        <end position="556"/>
    </location>
</feature>